<evidence type="ECO:0000259" key="8">
    <source>
        <dbReference type="Pfam" id="PF03807"/>
    </source>
</evidence>
<dbReference type="AlphaFoldDB" id="A0A857J5E9"/>
<evidence type="ECO:0000256" key="2">
    <source>
        <dbReference type="ARBA" id="ARBA00022857"/>
    </source>
</evidence>
<evidence type="ECO:0000256" key="5">
    <source>
        <dbReference type="NCBIfam" id="TIGR00112"/>
    </source>
</evidence>
<dbReference type="PROSITE" id="PS00521">
    <property type="entry name" value="P5CR"/>
    <property type="match status" value="1"/>
</dbReference>
<dbReference type="Gene3D" id="1.10.3730.10">
    <property type="entry name" value="ProC C-terminal domain-like"/>
    <property type="match status" value="1"/>
</dbReference>
<dbReference type="PANTHER" id="PTHR11645">
    <property type="entry name" value="PYRROLINE-5-CARBOXYLATE REDUCTASE"/>
    <property type="match status" value="1"/>
</dbReference>
<dbReference type="InterPro" id="IPR008927">
    <property type="entry name" value="6-PGluconate_DH-like_C_sf"/>
</dbReference>
<evidence type="ECO:0000256" key="7">
    <source>
        <dbReference type="RuleBase" id="RU003903"/>
    </source>
</evidence>
<dbReference type="EC" id="1.5.1.2" evidence="4 5"/>
<dbReference type="FunFam" id="1.10.3730.10:FF:000001">
    <property type="entry name" value="Pyrroline-5-carboxylate reductase"/>
    <property type="match status" value="1"/>
</dbReference>
<gene>
    <name evidence="4" type="primary">proC</name>
    <name evidence="10" type="ORF">GT347_15170</name>
</gene>
<comment type="pathway">
    <text evidence="4 7">Amino-acid biosynthesis; L-proline biosynthesis; L-proline from L-glutamate 5-semialdehyde: step 1/1.</text>
</comment>
<dbReference type="InterPro" id="IPR053790">
    <property type="entry name" value="P5CR-like_CS"/>
</dbReference>
<dbReference type="GO" id="GO:0005737">
    <property type="term" value="C:cytoplasm"/>
    <property type="evidence" value="ECO:0007669"/>
    <property type="project" value="UniProtKB-SubCell"/>
</dbReference>
<dbReference type="GO" id="GO:0004735">
    <property type="term" value="F:pyrroline-5-carboxylate reductase activity"/>
    <property type="evidence" value="ECO:0007669"/>
    <property type="project" value="UniProtKB-UniRule"/>
</dbReference>
<dbReference type="SUPFAM" id="SSF51735">
    <property type="entry name" value="NAD(P)-binding Rossmann-fold domains"/>
    <property type="match status" value="1"/>
</dbReference>
<keyword evidence="4 7" id="KW-0028">Amino-acid biosynthesis</keyword>
<dbReference type="UniPathway" id="UPA00098">
    <property type="reaction ID" value="UER00361"/>
</dbReference>
<evidence type="ECO:0000256" key="1">
    <source>
        <dbReference type="ARBA" id="ARBA00005525"/>
    </source>
</evidence>
<feature type="domain" description="Pyrroline-5-carboxylate reductase catalytic N-terminal" evidence="8">
    <location>
        <begin position="23"/>
        <end position="115"/>
    </location>
</feature>
<evidence type="ECO:0000256" key="6">
    <source>
        <dbReference type="PIRSR" id="PIRSR000193-1"/>
    </source>
</evidence>
<keyword evidence="4 7" id="KW-0641">Proline biosynthesis</keyword>
<dbReference type="Proteomes" id="UP000464787">
    <property type="component" value="Chromosome"/>
</dbReference>
<comment type="subcellular location">
    <subcellularLocation>
        <location evidence="4">Cytoplasm</location>
    </subcellularLocation>
</comment>
<dbReference type="NCBIfam" id="TIGR00112">
    <property type="entry name" value="proC"/>
    <property type="match status" value="1"/>
</dbReference>
<evidence type="ECO:0000259" key="9">
    <source>
        <dbReference type="Pfam" id="PF14748"/>
    </source>
</evidence>
<dbReference type="InterPro" id="IPR028939">
    <property type="entry name" value="P5C_Rdtase_cat_N"/>
</dbReference>
<protein>
    <recommendedName>
        <fullName evidence="4 5">Pyrroline-5-carboxylate reductase</fullName>
        <shortName evidence="4">P5C reductase</shortName>
        <shortName evidence="4">P5CR</shortName>
        <ecNumber evidence="4 5">1.5.1.2</ecNumber>
    </recommendedName>
    <alternativeName>
        <fullName evidence="4">PCA reductase</fullName>
    </alternativeName>
</protein>
<feature type="domain" description="Pyrroline-5-carboxylate reductase dimerisation" evidence="9">
    <location>
        <begin position="178"/>
        <end position="282"/>
    </location>
</feature>
<keyword evidence="3 4" id="KW-0560">Oxidoreductase</keyword>
<proteinExistence type="inferred from homology"/>
<dbReference type="KEGG" id="xyk:GT347_15170"/>
<dbReference type="RefSeq" id="WP_160552981.1">
    <property type="nucleotide sequence ID" value="NZ_CP047650.1"/>
</dbReference>
<comment type="catalytic activity">
    <reaction evidence="4 7">
        <text>L-proline + NADP(+) = (S)-1-pyrroline-5-carboxylate + NADPH + 2 H(+)</text>
        <dbReference type="Rhea" id="RHEA:14109"/>
        <dbReference type="ChEBI" id="CHEBI:15378"/>
        <dbReference type="ChEBI" id="CHEBI:17388"/>
        <dbReference type="ChEBI" id="CHEBI:57783"/>
        <dbReference type="ChEBI" id="CHEBI:58349"/>
        <dbReference type="ChEBI" id="CHEBI:60039"/>
        <dbReference type="EC" id="1.5.1.2"/>
    </reaction>
</comment>
<name>A0A857J5E9_9BURK</name>
<dbReference type="Gene3D" id="3.40.50.720">
    <property type="entry name" value="NAD(P)-binding Rossmann-like Domain"/>
    <property type="match status" value="1"/>
</dbReference>
<keyword evidence="4" id="KW-0963">Cytoplasm</keyword>
<sequence length="288" mass="30100">MTDKQLPTDIATPVSTIAPDLPIAFIGGGNMASAIMGGLIRQGMDPTRIDVVEPFEETRERLARELGVTAQPTPGPALARAAVVVWAVKPQVFGEAAAPVAPLTAKALHLSVAAGIQSGTIAAWLGTERVVRAMPNTPALVGQGMTGLYAREAVSQAQRELVEQLLSATGRLAWMQAEAQLDAVTALSGSGPAYVFYFLEAMTQAGVDMGMDEAQAYQLAVATFSGATALAAQSSEPASVLRQRVTSKGGTTYAALSSMEQDGVKPSFVKAIRAAEQRARELGEEFGR</sequence>
<keyword evidence="11" id="KW-1185">Reference proteome</keyword>
<dbReference type="Pfam" id="PF14748">
    <property type="entry name" value="P5CR_dimer"/>
    <property type="match status" value="1"/>
</dbReference>
<reference evidence="10 11" key="1">
    <citation type="submission" date="2020-01" db="EMBL/GenBank/DDBJ databases">
        <title>Genome sequencing of strain KACC 21265.</title>
        <authorList>
            <person name="Heo J."/>
            <person name="Kim S.-J."/>
            <person name="Kim J.-S."/>
            <person name="Hong S.-B."/>
            <person name="Kwon S.-W."/>
        </authorList>
    </citation>
    <scope>NUCLEOTIDE SEQUENCE [LARGE SCALE GENOMIC DNA]</scope>
    <source>
        <strain evidence="10 11">KACC 21265</strain>
    </source>
</reference>
<dbReference type="PIRSF" id="PIRSF000193">
    <property type="entry name" value="Pyrrol-5-carb_rd"/>
    <property type="match status" value="1"/>
</dbReference>
<feature type="binding site" evidence="6">
    <location>
        <begin position="26"/>
        <end position="31"/>
    </location>
    <ligand>
        <name>NADP(+)</name>
        <dbReference type="ChEBI" id="CHEBI:58349"/>
    </ligand>
</feature>
<dbReference type="GO" id="GO:0055129">
    <property type="term" value="P:L-proline biosynthetic process"/>
    <property type="evidence" value="ECO:0007669"/>
    <property type="project" value="UniProtKB-UniRule"/>
</dbReference>
<dbReference type="InterPro" id="IPR000304">
    <property type="entry name" value="Pyrroline-COOH_reductase"/>
</dbReference>
<evidence type="ECO:0000256" key="3">
    <source>
        <dbReference type="ARBA" id="ARBA00023002"/>
    </source>
</evidence>
<keyword evidence="2 4" id="KW-0521">NADP</keyword>
<feature type="binding site" evidence="6">
    <location>
        <begin position="87"/>
        <end position="90"/>
    </location>
    <ligand>
        <name>NADP(+)</name>
        <dbReference type="ChEBI" id="CHEBI:58349"/>
    </ligand>
</feature>
<evidence type="ECO:0000313" key="10">
    <source>
        <dbReference type="EMBL" id="QHI99200.1"/>
    </source>
</evidence>
<evidence type="ECO:0000313" key="11">
    <source>
        <dbReference type="Proteomes" id="UP000464787"/>
    </source>
</evidence>
<dbReference type="PANTHER" id="PTHR11645:SF0">
    <property type="entry name" value="PYRROLINE-5-CARBOXYLATE REDUCTASE 3"/>
    <property type="match status" value="1"/>
</dbReference>
<dbReference type="Pfam" id="PF03807">
    <property type="entry name" value="F420_oxidored"/>
    <property type="match status" value="1"/>
</dbReference>
<comment type="function">
    <text evidence="4">Catalyzes the reduction of 1-pyrroline-5-carboxylate (PCA) to L-proline.</text>
</comment>
<dbReference type="InterPro" id="IPR029036">
    <property type="entry name" value="P5CR_dimer"/>
</dbReference>
<dbReference type="EMBL" id="CP047650">
    <property type="protein sequence ID" value="QHI99200.1"/>
    <property type="molecule type" value="Genomic_DNA"/>
</dbReference>
<accession>A0A857J5E9</accession>
<organism evidence="10 11">
    <name type="scientific">Xylophilus rhododendri</name>
    <dbReference type="NCBI Taxonomy" id="2697032"/>
    <lineage>
        <taxon>Bacteria</taxon>
        <taxon>Pseudomonadati</taxon>
        <taxon>Pseudomonadota</taxon>
        <taxon>Betaproteobacteria</taxon>
        <taxon>Burkholderiales</taxon>
        <taxon>Xylophilus</taxon>
    </lineage>
</organism>
<comment type="catalytic activity">
    <reaction evidence="4">
        <text>L-proline + NAD(+) = (S)-1-pyrroline-5-carboxylate + NADH + 2 H(+)</text>
        <dbReference type="Rhea" id="RHEA:14105"/>
        <dbReference type="ChEBI" id="CHEBI:15378"/>
        <dbReference type="ChEBI" id="CHEBI:17388"/>
        <dbReference type="ChEBI" id="CHEBI:57540"/>
        <dbReference type="ChEBI" id="CHEBI:57945"/>
        <dbReference type="ChEBI" id="CHEBI:60039"/>
        <dbReference type="EC" id="1.5.1.2"/>
    </reaction>
</comment>
<comment type="similarity">
    <text evidence="1 4 7">Belongs to the pyrroline-5-carboxylate reductase family.</text>
</comment>
<evidence type="ECO:0000256" key="4">
    <source>
        <dbReference type="HAMAP-Rule" id="MF_01925"/>
    </source>
</evidence>
<dbReference type="InterPro" id="IPR036291">
    <property type="entry name" value="NAD(P)-bd_dom_sf"/>
</dbReference>
<dbReference type="SUPFAM" id="SSF48179">
    <property type="entry name" value="6-phosphogluconate dehydrogenase C-terminal domain-like"/>
    <property type="match status" value="1"/>
</dbReference>
<dbReference type="HAMAP" id="MF_01925">
    <property type="entry name" value="P5C_reductase"/>
    <property type="match status" value="1"/>
</dbReference>